<evidence type="ECO:0000313" key="2">
    <source>
        <dbReference type="Proteomes" id="UP000007755"/>
    </source>
</evidence>
<sequence length="359" mass="39476">MISTDRDLTITRSPHSLSSGFFSYETDTKAQSELLCSGIKSEGIRSFCVAPSNFMSLIEAVTRIAFADGRDLKPARTPCSCRSKTHGCSLSVSNREICRPCKRKPINLRMMAAAELSSFVCSTCELVHRKPNQPCFAFRFSLIGLGIGAASIAVKLHVIPVPVAMTPSHGFLEDAVHGCNTATKEIGIQGLRVLAVLFHACIEIGSQSIQIAQFEDLWNDIHVLQIASDLPGVCTTLENEDEITRRRRQRLSQELVATATTSVRYRLTMPTTDITLKPWVPQACLFPSSYVIPEQCVPSGALRKRTIPTCPVVRRPVRAGFLVYVLFTGLLLVADLCTYMNATEIHCVAASSKLSRIDR</sequence>
<gene>
    <name evidence="1" type="ORF">G5I_05241</name>
</gene>
<evidence type="ECO:0000313" key="1">
    <source>
        <dbReference type="EMBL" id="EGI66278.1"/>
    </source>
</evidence>
<dbReference type="AlphaFoldDB" id="F4WHS1"/>
<proteinExistence type="predicted"/>
<accession>F4WHS1</accession>
<dbReference type="Proteomes" id="UP000007755">
    <property type="component" value="Unassembled WGS sequence"/>
</dbReference>
<name>F4WHS1_ACREC</name>
<dbReference type="InParanoid" id="F4WHS1"/>
<reference evidence="1" key="1">
    <citation type="submission" date="2011-02" db="EMBL/GenBank/DDBJ databases">
        <title>The genome of the leaf-cutting ant Acromyrmex echinatior suggests key adaptations to social evolution and fungus farming.</title>
        <authorList>
            <person name="Nygaard S."/>
            <person name="Zhang G."/>
        </authorList>
    </citation>
    <scope>NUCLEOTIDE SEQUENCE</scope>
</reference>
<dbReference type="EMBL" id="GL888167">
    <property type="protein sequence ID" value="EGI66278.1"/>
    <property type="molecule type" value="Genomic_DNA"/>
</dbReference>
<organism evidence="2">
    <name type="scientific">Acromyrmex echinatior</name>
    <name type="common">Panamanian leafcutter ant</name>
    <name type="synonym">Acromyrmex octospinosus echinatior</name>
    <dbReference type="NCBI Taxonomy" id="103372"/>
    <lineage>
        <taxon>Eukaryota</taxon>
        <taxon>Metazoa</taxon>
        <taxon>Ecdysozoa</taxon>
        <taxon>Arthropoda</taxon>
        <taxon>Hexapoda</taxon>
        <taxon>Insecta</taxon>
        <taxon>Pterygota</taxon>
        <taxon>Neoptera</taxon>
        <taxon>Endopterygota</taxon>
        <taxon>Hymenoptera</taxon>
        <taxon>Apocrita</taxon>
        <taxon>Aculeata</taxon>
        <taxon>Formicoidea</taxon>
        <taxon>Formicidae</taxon>
        <taxon>Myrmicinae</taxon>
        <taxon>Acromyrmex</taxon>
    </lineage>
</organism>
<protein>
    <submittedName>
        <fullName evidence="1">Uncharacterized protein</fullName>
    </submittedName>
</protein>
<keyword evidence="2" id="KW-1185">Reference proteome</keyword>